<reference evidence="1" key="1">
    <citation type="submission" date="2023-07" db="EMBL/GenBank/DDBJ databases">
        <title>Black Yeasts Isolated from many extreme environments.</title>
        <authorList>
            <person name="Coleine C."/>
            <person name="Stajich J.E."/>
            <person name="Selbmann L."/>
        </authorList>
    </citation>
    <scope>NUCLEOTIDE SEQUENCE</scope>
    <source>
        <strain evidence="1">CCFEE 5714</strain>
    </source>
</reference>
<protein>
    <submittedName>
        <fullName evidence="1">Uncharacterized protein</fullName>
    </submittedName>
</protein>
<proteinExistence type="predicted"/>
<organism evidence="1 2">
    <name type="scientific">Vermiconidia calcicola</name>
    <dbReference type="NCBI Taxonomy" id="1690605"/>
    <lineage>
        <taxon>Eukaryota</taxon>
        <taxon>Fungi</taxon>
        <taxon>Dikarya</taxon>
        <taxon>Ascomycota</taxon>
        <taxon>Pezizomycotina</taxon>
        <taxon>Dothideomycetes</taxon>
        <taxon>Dothideomycetidae</taxon>
        <taxon>Mycosphaerellales</taxon>
        <taxon>Extremaceae</taxon>
        <taxon>Vermiconidia</taxon>
    </lineage>
</organism>
<evidence type="ECO:0000313" key="2">
    <source>
        <dbReference type="Proteomes" id="UP001281147"/>
    </source>
</evidence>
<evidence type="ECO:0000313" key="1">
    <source>
        <dbReference type="EMBL" id="KAK3711476.1"/>
    </source>
</evidence>
<name>A0ACC3N7B5_9PEZI</name>
<accession>A0ACC3N7B5</accession>
<comment type="caution">
    <text evidence="1">The sequence shown here is derived from an EMBL/GenBank/DDBJ whole genome shotgun (WGS) entry which is preliminary data.</text>
</comment>
<gene>
    <name evidence="1" type="ORF">LTR37_009655</name>
</gene>
<sequence>MVHERIYNSPLPSTSLLFEGATYDIGWDGRRDTSHDDQPCTLPTPDYALFLINAVKFQCGQLFHLFDERTFMDCFNKFHELGSDPSQCPILWYIHYLLILAFGKAFTVRTQTGRRPPGADLFVQAMKLLPDTIFLYTEPLHSIEVLCCAALYLQCLDFRSAAYNLIGRAMRIAVEQGMHTEMESHYLAKDIVERSREAWWTVYILDRHMSSLLGVPLGLADEDVTAHLPSFLGSHRKTLALSIHIKISKATAEIQRTVYRKRARRDQQFLHRVQEALKIVATANDERNASFPLDIQKPAHGISRLSAYLHIFHHQCIILATRPLLYSFLQKRLHASTTLRVASRGGARALLRVCVGSAKQTIDILEGLQSQTLLESFLPFDLDAAFSSALVLLIAAAVDPSLLRTDDRSWLQSSYAVLDEMVSRGNLIAKFHKSELQQLDKNLQQLPVPPTDVPSESQVGMQESIAQAAPHVVSDGRAASAGSDQLYISPDFLGEWNSEDGLSGEQLMTLANSLDFAYLDWLGPDTIPAFESTMPP</sequence>
<dbReference type="Proteomes" id="UP001281147">
    <property type="component" value="Unassembled WGS sequence"/>
</dbReference>
<keyword evidence="2" id="KW-1185">Reference proteome</keyword>
<dbReference type="EMBL" id="JAUTXU010000076">
    <property type="protein sequence ID" value="KAK3711476.1"/>
    <property type="molecule type" value="Genomic_DNA"/>
</dbReference>